<dbReference type="Pfam" id="PF10259">
    <property type="entry name" value="Rogdi_lz"/>
    <property type="match status" value="1"/>
</dbReference>
<dbReference type="Proteomes" id="UP000794436">
    <property type="component" value="Unassembled WGS sequence"/>
</dbReference>
<dbReference type="PANTHER" id="PTHR13618:SF1">
    <property type="entry name" value="PROTEIN ROGDI HOMOLOG"/>
    <property type="match status" value="1"/>
</dbReference>
<dbReference type="EMBL" id="SPLM01000144">
    <property type="protein sequence ID" value="TMW56945.1"/>
    <property type="molecule type" value="Genomic_DNA"/>
</dbReference>
<reference evidence="1" key="1">
    <citation type="submission" date="2019-03" db="EMBL/GenBank/DDBJ databases">
        <title>Long read genome sequence of the mycoparasitic Pythium oligandrum ATCC 38472 isolated from sugarbeet rhizosphere.</title>
        <authorList>
            <person name="Gaulin E."/>
        </authorList>
    </citation>
    <scope>NUCLEOTIDE SEQUENCE</scope>
    <source>
        <strain evidence="1">ATCC 38472_TT</strain>
    </source>
</reference>
<evidence type="ECO:0000313" key="2">
    <source>
        <dbReference type="Proteomes" id="UP000794436"/>
    </source>
</evidence>
<accession>A0A8K1C5X5</accession>
<dbReference type="PANTHER" id="PTHR13618">
    <property type="entry name" value="LEUCINE ZIPPER CONTAINING TRANSCRIPTION FACTOR LZF1"/>
    <property type="match status" value="1"/>
</dbReference>
<organism evidence="1 2">
    <name type="scientific">Pythium oligandrum</name>
    <name type="common">Mycoparasitic fungus</name>
    <dbReference type="NCBI Taxonomy" id="41045"/>
    <lineage>
        <taxon>Eukaryota</taxon>
        <taxon>Sar</taxon>
        <taxon>Stramenopiles</taxon>
        <taxon>Oomycota</taxon>
        <taxon>Peronosporomycetes</taxon>
        <taxon>Pythiales</taxon>
        <taxon>Pythiaceae</taxon>
        <taxon>Pythium</taxon>
    </lineage>
</organism>
<comment type="caution">
    <text evidence="1">The sequence shown here is derived from an EMBL/GenBank/DDBJ whole genome shotgun (WGS) entry which is preliminary data.</text>
</comment>
<dbReference type="InterPro" id="IPR028241">
    <property type="entry name" value="RAVE2/Rogdi"/>
</dbReference>
<proteinExistence type="predicted"/>
<dbReference type="AlphaFoldDB" id="A0A8K1C5X5"/>
<protein>
    <submittedName>
        <fullName evidence="1">Uncharacterized protein</fullName>
    </submittedName>
</protein>
<gene>
    <name evidence="1" type="ORF">Poli38472_002870</name>
</gene>
<keyword evidence="2" id="KW-1185">Reference proteome</keyword>
<sequence>MVTTTDEERELHAWKEETRRYLLKTVDSSIDEALHELERIDFLWGRIRLSKLAVGPGVKADIRVEGHLVVSANLELKLGKPSRSTAISCALQQYCVLNQILEFHSIMQAQLSRLQLLKAFLQGEHDDLLGDDPQCDVDFFLDVARKIFQDLTKIIHDLRNAANVLRLPSRRRFPYSAYVDHSFKPSLPPEVVIEFSIHRGELLMEIFGLGLTQRAVVNIPDGCCTKKELVGCVCMCRAQKVEIVDYISVSVAIPQVEEMLVHVDTQVATLVHIRDNIKALMDCFAR</sequence>
<evidence type="ECO:0000313" key="1">
    <source>
        <dbReference type="EMBL" id="TMW56945.1"/>
    </source>
</evidence>
<dbReference type="GO" id="GO:0043291">
    <property type="term" value="C:RAVE complex"/>
    <property type="evidence" value="ECO:0007669"/>
    <property type="project" value="TreeGrafter"/>
</dbReference>
<dbReference type="OrthoDB" id="150239at2759"/>
<name>A0A8K1C5X5_PYTOL</name>